<name>A0ABR1Y489_9PEZI</name>
<feature type="compositionally biased region" description="Acidic residues" evidence="1">
    <location>
        <begin position="334"/>
        <end position="349"/>
    </location>
</feature>
<dbReference type="EMBL" id="JBBWUH010000002">
    <property type="protein sequence ID" value="KAK8176006.1"/>
    <property type="molecule type" value="Genomic_DNA"/>
</dbReference>
<proteinExistence type="predicted"/>
<evidence type="ECO:0000313" key="3">
    <source>
        <dbReference type="Proteomes" id="UP001456524"/>
    </source>
</evidence>
<accession>A0ABR1Y489</accession>
<organism evidence="2 3">
    <name type="scientific">Phyllosticta citrichinensis</name>
    <dbReference type="NCBI Taxonomy" id="1130410"/>
    <lineage>
        <taxon>Eukaryota</taxon>
        <taxon>Fungi</taxon>
        <taxon>Dikarya</taxon>
        <taxon>Ascomycota</taxon>
        <taxon>Pezizomycotina</taxon>
        <taxon>Dothideomycetes</taxon>
        <taxon>Dothideomycetes incertae sedis</taxon>
        <taxon>Botryosphaeriales</taxon>
        <taxon>Phyllostictaceae</taxon>
        <taxon>Phyllosticta</taxon>
    </lineage>
</organism>
<keyword evidence="3" id="KW-1185">Reference proteome</keyword>
<dbReference type="Proteomes" id="UP001456524">
    <property type="component" value="Unassembled WGS sequence"/>
</dbReference>
<sequence length="616" mass="67048">MPPDCPANPGTRHCVLHLVAAFCSDIPELVPGADNSAQVEFCFRNIALGPCVANAPGRACACGQFAGIVKFVDGGGHPGQKHKRAIGGVTNLARRENYGSNRDLFSDQQDLTPAEDRFWMGVMKNILNGFIDLLNAFRGTLFQSSQISCLSMTHKFPEGTQKGAEVRKGCEELFKPHKPVPNILLQGDIEKAGSIFADVVALLSAVGDVAEAAKAAQFVGSGAVKAILKKFRPRPAIAADGVSGYVIEAKQGGKTVQIFRDAGDGQPLGIKTKEQYKEMKKSVGKNAFENCVTCAKPPVRMVKRVSALGSPPLKKLCCRPSSSVSGESGGESDAVSEEYYTEDTDEEWTSGDSADPDYGRRAQTEFGPVTNPAGQADTSGILPKMTDEFGRWFKHFENIPLETDEVTKGWYNRLSTTHDTQGQLAIEKDFMAQYHITQEEIDAIREFVEHYEIDMNAFKTVLPKIPNTSGIVQRVTSLDRETVNMLIKGDPGFISKGEKGVYEVQVSLSLTKLETEDLVINYRETDNPLRQVLTSGLGFLNDFNPAGGYRYVINSRTGKFINPLVADTGQFDVLHVQGLSGRFRLIGYGPLNGGEATRLAGKPGPWGVFYFDEVAP</sequence>
<gene>
    <name evidence="2" type="ORF">IWX90DRAFT_511584</name>
</gene>
<comment type="caution">
    <text evidence="2">The sequence shown here is derived from an EMBL/GenBank/DDBJ whole genome shotgun (WGS) entry which is preliminary data.</text>
</comment>
<evidence type="ECO:0000313" key="2">
    <source>
        <dbReference type="EMBL" id="KAK8176006.1"/>
    </source>
</evidence>
<feature type="region of interest" description="Disordered" evidence="1">
    <location>
        <begin position="318"/>
        <end position="382"/>
    </location>
</feature>
<protein>
    <submittedName>
        <fullName evidence="2">Uncharacterized protein</fullName>
    </submittedName>
</protein>
<reference evidence="2 3" key="1">
    <citation type="journal article" date="2022" name="G3 (Bethesda)">
        <title>Enemy or ally: a genomic approach to elucidate the lifestyle of Phyllosticta citrichinaensis.</title>
        <authorList>
            <person name="Buijs V.A."/>
            <person name="Groenewald J.Z."/>
            <person name="Haridas S."/>
            <person name="LaButti K.M."/>
            <person name="Lipzen A."/>
            <person name="Martin F.M."/>
            <person name="Barry K."/>
            <person name="Grigoriev I.V."/>
            <person name="Crous P.W."/>
            <person name="Seidl M.F."/>
        </authorList>
    </citation>
    <scope>NUCLEOTIDE SEQUENCE [LARGE SCALE GENOMIC DNA]</scope>
    <source>
        <strain evidence="2 3">CBS 129764</strain>
    </source>
</reference>
<evidence type="ECO:0000256" key="1">
    <source>
        <dbReference type="SAM" id="MobiDB-lite"/>
    </source>
</evidence>